<dbReference type="InterPro" id="IPR021797">
    <property type="entry name" value="Wzy_C_2"/>
</dbReference>
<keyword evidence="10" id="KW-1185">Reference proteome</keyword>
<evidence type="ECO:0000256" key="5">
    <source>
        <dbReference type="SAM" id="Phobius"/>
    </source>
</evidence>
<feature type="transmembrane region" description="Helical" evidence="5">
    <location>
        <begin position="66"/>
        <end position="83"/>
    </location>
</feature>
<evidence type="ECO:0000256" key="1">
    <source>
        <dbReference type="ARBA" id="ARBA00004141"/>
    </source>
</evidence>
<dbReference type="InterPro" id="IPR051533">
    <property type="entry name" value="WaaL-like"/>
</dbReference>
<sequence>MKQIDTSNWILILLGLLCLMPFVQPFHSAPISSLFAEWQAFLVLWIALLIACFHGKGIRQSAIPKISLVGLLLLTFTAIQFVIRPPEYVQQVLLPMCYFVSLCGAIQLGFWLRQHGLIERSLLLLASFFVFGAAYTVAVQFVQLLWPDFSAMPFMIPRLGGLNPYGNIGQTNHVATYLAIGWASAQYLLSRGTVRLRSYLPFSFFLFAGLILTGQRSGFIYVVCLSALFWRFPMTANAESASPRRFVWVCGMPLIYLLLNYLLQVVFHYLGAEFFTASQRLNSGWDERFKLLQIGWSLFTEAPWFGIGWGRLASYEFLRADVLPTMPANHVHNIVVQLLTETGIFCTVAVLSIVFLWLLRLVKFPSSPEKQFVIGAIIVLSLHSLVEYPLWYAYFLLPLGVLAGMFESSVIRLKFPAMLTSVIIKGSSFVAIGVLFYSFFEAIYVTDMYGRRSINFYSRTLRVAELKELAQMPSQFFLKPYIDYIDSTGRILNSENLPEDMAINQRLLNTMIDNNVIVRQSIYLAMAGRDAEAKTTFLRMKKIFPDRASEMLDMVQHTAKFTGNENLTVFSKWATEVVAQK</sequence>
<evidence type="ECO:0000256" key="3">
    <source>
        <dbReference type="ARBA" id="ARBA00022989"/>
    </source>
</evidence>
<dbReference type="InterPro" id="IPR007016">
    <property type="entry name" value="O-antigen_ligase-rel_domated"/>
</dbReference>
<dbReference type="EMBL" id="JBHSMT010000021">
    <property type="protein sequence ID" value="MFC5474650.1"/>
    <property type="molecule type" value="Genomic_DNA"/>
</dbReference>
<dbReference type="PANTHER" id="PTHR37422:SF13">
    <property type="entry name" value="LIPOPOLYSACCHARIDE BIOSYNTHESIS PROTEIN PA4999-RELATED"/>
    <property type="match status" value="1"/>
</dbReference>
<feature type="domain" description="Protein glycosylation ligase" evidence="8">
    <location>
        <begin position="164"/>
        <end position="189"/>
    </location>
</feature>
<evidence type="ECO:0000313" key="9">
    <source>
        <dbReference type="EMBL" id="MFC5474650.1"/>
    </source>
</evidence>
<keyword evidence="4 5" id="KW-0472">Membrane</keyword>
<comment type="subcellular location">
    <subcellularLocation>
        <location evidence="1">Membrane</location>
        <topology evidence="1">Multi-pass membrane protein</topology>
    </subcellularLocation>
</comment>
<feature type="transmembrane region" description="Helical" evidence="5">
    <location>
        <begin position="122"/>
        <end position="146"/>
    </location>
</feature>
<dbReference type="PANTHER" id="PTHR37422">
    <property type="entry name" value="TEICHURONIC ACID BIOSYNTHESIS PROTEIN TUAE"/>
    <property type="match status" value="1"/>
</dbReference>
<dbReference type="InterPro" id="IPR031726">
    <property type="entry name" value="PglL_A"/>
</dbReference>
<evidence type="ECO:0000259" key="8">
    <source>
        <dbReference type="Pfam" id="PF15864"/>
    </source>
</evidence>
<feature type="transmembrane region" description="Helical" evidence="5">
    <location>
        <begin position="422"/>
        <end position="440"/>
    </location>
</feature>
<dbReference type="Proteomes" id="UP001596045">
    <property type="component" value="Unassembled WGS sequence"/>
</dbReference>
<name>A0ABW0M9B8_9BURK</name>
<feature type="domain" description="Virulence factor membrane-bound polymerase C-terminal" evidence="7">
    <location>
        <begin position="373"/>
        <end position="551"/>
    </location>
</feature>
<feature type="transmembrane region" description="Helical" evidence="5">
    <location>
        <begin position="202"/>
        <end position="230"/>
    </location>
</feature>
<comment type="caution">
    <text evidence="9">The sequence shown here is derived from an EMBL/GenBank/DDBJ whole genome shotgun (WGS) entry which is preliminary data.</text>
</comment>
<dbReference type="Pfam" id="PF11846">
    <property type="entry name" value="Wzy_C_2"/>
    <property type="match status" value="1"/>
</dbReference>
<reference evidence="10" key="1">
    <citation type="journal article" date="2019" name="Int. J. Syst. Evol. Microbiol.">
        <title>The Global Catalogue of Microorganisms (GCM) 10K type strain sequencing project: providing services to taxonomists for standard genome sequencing and annotation.</title>
        <authorList>
            <consortium name="The Broad Institute Genomics Platform"/>
            <consortium name="The Broad Institute Genome Sequencing Center for Infectious Disease"/>
            <person name="Wu L."/>
            <person name="Ma J."/>
        </authorList>
    </citation>
    <scope>NUCLEOTIDE SEQUENCE [LARGE SCALE GENOMIC DNA]</scope>
    <source>
        <strain evidence="10">JCM 17066</strain>
    </source>
</reference>
<feature type="transmembrane region" description="Helical" evidence="5">
    <location>
        <begin position="89"/>
        <end position="110"/>
    </location>
</feature>
<dbReference type="RefSeq" id="WP_378997760.1">
    <property type="nucleotide sequence ID" value="NZ_JBHSMT010000021.1"/>
</dbReference>
<feature type="transmembrane region" description="Helical" evidence="5">
    <location>
        <begin position="246"/>
        <end position="270"/>
    </location>
</feature>
<evidence type="ECO:0000313" key="10">
    <source>
        <dbReference type="Proteomes" id="UP001596045"/>
    </source>
</evidence>
<feature type="transmembrane region" description="Helical" evidence="5">
    <location>
        <begin position="38"/>
        <end position="54"/>
    </location>
</feature>
<gene>
    <name evidence="9" type="ORF">ACFPM8_11870</name>
</gene>
<proteinExistence type="predicted"/>
<keyword evidence="3 5" id="KW-1133">Transmembrane helix</keyword>
<dbReference type="Pfam" id="PF15864">
    <property type="entry name" value="PglL_A"/>
    <property type="match status" value="1"/>
</dbReference>
<dbReference type="Pfam" id="PF04932">
    <property type="entry name" value="Wzy_C"/>
    <property type="match status" value="1"/>
</dbReference>
<feature type="transmembrane region" description="Helical" evidence="5">
    <location>
        <begin position="334"/>
        <end position="359"/>
    </location>
</feature>
<organism evidence="9 10">
    <name type="scientific">Paraherbaspirillum soli</name>
    <dbReference type="NCBI Taxonomy" id="631222"/>
    <lineage>
        <taxon>Bacteria</taxon>
        <taxon>Pseudomonadati</taxon>
        <taxon>Pseudomonadota</taxon>
        <taxon>Betaproteobacteria</taxon>
        <taxon>Burkholderiales</taxon>
        <taxon>Oxalobacteraceae</taxon>
        <taxon>Paraherbaspirillum</taxon>
    </lineage>
</organism>
<keyword evidence="2 5" id="KW-0812">Transmembrane</keyword>
<accession>A0ABW0M9B8</accession>
<evidence type="ECO:0000259" key="7">
    <source>
        <dbReference type="Pfam" id="PF11846"/>
    </source>
</evidence>
<evidence type="ECO:0000259" key="6">
    <source>
        <dbReference type="Pfam" id="PF04932"/>
    </source>
</evidence>
<feature type="domain" description="O-antigen ligase-related" evidence="6">
    <location>
        <begin position="203"/>
        <end position="350"/>
    </location>
</feature>
<evidence type="ECO:0000256" key="2">
    <source>
        <dbReference type="ARBA" id="ARBA00022692"/>
    </source>
</evidence>
<feature type="transmembrane region" description="Helical" evidence="5">
    <location>
        <begin position="371"/>
        <end position="386"/>
    </location>
</feature>
<protein>
    <submittedName>
        <fullName evidence="9">Wzy polymerase domain-containing protein</fullName>
    </submittedName>
</protein>
<evidence type="ECO:0000256" key="4">
    <source>
        <dbReference type="ARBA" id="ARBA00023136"/>
    </source>
</evidence>